<protein>
    <recommendedName>
        <fullName evidence="4">Major facilitator superfamily (MFS) profile domain-containing protein</fullName>
    </recommendedName>
</protein>
<feature type="transmembrane region" description="Helical" evidence="1">
    <location>
        <begin position="41"/>
        <end position="62"/>
    </location>
</feature>
<sequence length="67" mass="7331">MLRRLPPIVAFVFVSMIGICIGTVVGLANEFMQQPFSATNAIVWLFLMLVSGGIIGLITLYARSRTD</sequence>
<dbReference type="STRING" id="1178516.AWR27_10990"/>
<name>A0A1P9WWN0_9BACT</name>
<dbReference type="EMBL" id="CP014263">
    <property type="protein sequence ID" value="AQG79802.1"/>
    <property type="molecule type" value="Genomic_DNA"/>
</dbReference>
<evidence type="ECO:0000313" key="3">
    <source>
        <dbReference type="Proteomes" id="UP000187941"/>
    </source>
</evidence>
<dbReference type="AlphaFoldDB" id="A0A1P9WWN0"/>
<keyword evidence="1" id="KW-0812">Transmembrane</keyword>
<dbReference type="OrthoDB" id="965092at2"/>
<dbReference type="RefSeq" id="WP_077131236.1">
    <property type="nucleotide sequence ID" value="NZ_CP014263.1"/>
</dbReference>
<evidence type="ECO:0008006" key="4">
    <source>
        <dbReference type="Google" id="ProtNLM"/>
    </source>
</evidence>
<evidence type="ECO:0000313" key="2">
    <source>
        <dbReference type="EMBL" id="AQG79802.1"/>
    </source>
</evidence>
<feature type="transmembrane region" description="Helical" evidence="1">
    <location>
        <begin position="7"/>
        <end position="29"/>
    </location>
</feature>
<organism evidence="2 3">
    <name type="scientific">Spirosoma montaniterrae</name>
    <dbReference type="NCBI Taxonomy" id="1178516"/>
    <lineage>
        <taxon>Bacteria</taxon>
        <taxon>Pseudomonadati</taxon>
        <taxon>Bacteroidota</taxon>
        <taxon>Cytophagia</taxon>
        <taxon>Cytophagales</taxon>
        <taxon>Cytophagaceae</taxon>
        <taxon>Spirosoma</taxon>
    </lineage>
</organism>
<proteinExistence type="predicted"/>
<gene>
    <name evidence="2" type="ORF">AWR27_10990</name>
</gene>
<dbReference type="Proteomes" id="UP000187941">
    <property type="component" value="Chromosome"/>
</dbReference>
<dbReference type="KEGG" id="smon:AWR27_10990"/>
<keyword evidence="3" id="KW-1185">Reference proteome</keyword>
<reference evidence="2 3" key="1">
    <citation type="submission" date="2016-01" db="EMBL/GenBank/DDBJ databases">
        <authorList>
            <person name="Oliw E.H."/>
        </authorList>
    </citation>
    <scope>NUCLEOTIDE SEQUENCE [LARGE SCALE GENOMIC DNA]</scope>
    <source>
        <strain evidence="2 3">DY10</strain>
    </source>
</reference>
<keyword evidence="1" id="KW-0472">Membrane</keyword>
<evidence type="ECO:0000256" key="1">
    <source>
        <dbReference type="SAM" id="Phobius"/>
    </source>
</evidence>
<accession>A0A1P9WWN0</accession>
<keyword evidence="1" id="KW-1133">Transmembrane helix</keyword>